<protein>
    <submittedName>
        <fullName evidence="7">Helix-turn-helix transcriptional regulator</fullName>
    </submittedName>
</protein>
<reference evidence="7 8" key="1">
    <citation type="submission" date="2020-04" db="EMBL/GenBank/DDBJ databases">
        <title>Description of novel Gluconacetobacter.</title>
        <authorList>
            <person name="Sombolestani A."/>
        </authorList>
    </citation>
    <scope>NUCLEOTIDE SEQUENCE [LARGE SCALE GENOMIC DNA]</scope>
    <source>
        <strain evidence="7 8">LMG 27802</strain>
    </source>
</reference>
<dbReference type="InterPro" id="IPR011051">
    <property type="entry name" value="RmlC_Cupin_sf"/>
</dbReference>
<dbReference type="SMART" id="SM00342">
    <property type="entry name" value="HTH_ARAC"/>
    <property type="match status" value="1"/>
</dbReference>
<name>A0A7W4K5V0_9PROT</name>
<dbReference type="PANTHER" id="PTHR11019:SF159">
    <property type="entry name" value="TRANSCRIPTIONAL REGULATOR-RELATED"/>
    <property type="match status" value="1"/>
</dbReference>
<evidence type="ECO:0000256" key="5">
    <source>
        <dbReference type="ARBA" id="ARBA00023163"/>
    </source>
</evidence>
<keyword evidence="4" id="KW-0010">Activator</keyword>
<evidence type="ECO:0000256" key="4">
    <source>
        <dbReference type="ARBA" id="ARBA00023159"/>
    </source>
</evidence>
<evidence type="ECO:0000313" key="7">
    <source>
        <dbReference type="EMBL" id="MBB2200745.1"/>
    </source>
</evidence>
<dbReference type="InterPro" id="IPR014710">
    <property type="entry name" value="RmlC-like_jellyroll"/>
</dbReference>
<dbReference type="Proteomes" id="UP000578030">
    <property type="component" value="Unassembled WGS sequence"/>
</dbReference>
<dbReference type="PANTHER" id="PTHR11019">
    <property type="entry name" value="HTH-TYPE TRANSCRIPTIONAL REGULATOR NIMR"/>
    <property type="match status" value="1"/>
</dbReference>
<dbReference type="GO" id="GO:0003700">
    <property type="term" value="F:DNA-binding transcription factor activity"/>
    <property type="evidence" value="ECO:0007669"/>
    <property type="project" value="InterPro"/>
</dbReference>
<gene>
    <name evidence="7" type="ORF">HLH28_03980</name>
</gene>
<feature type="domain" description="HTH araC/xylS-type" evidence="6">
    <location>
        <begin position="155"/>
        <end position="252"/>
    </location>
</feature>
<evidence type="ECO:0000256" key="1">
    <source>
        <dbReference type="ARBA" id="ARBA00022491"/>
    </source>
</evidence>
<comment type="caution">
    <text evidence="7">The sequence shown here is derived from an EMBL/GenBank/DDBJ whole genome shotgun (WGS) entry which is preliminary data.</text>
</comment>
<dbReference type="InterPro" id="IPR018060">
    <property type="entry name" value="HTH_AraC"/>
</dbReference>
<dbReference type="EMBL" id="JABEQM010000002">
    <property type="protein sequence ID" value="MBB2200745.1"/>
    <property type="molecule type" value="Genomic_DNA"/>
</dbReference>
<dbReference type="GO" id="GO:0043565">
    <property type="term" value="F:sequence-specific DNA binding"/>
    <property type="evidence" value="ECO:0007669"/>
    <property type="project" value="InterPro"/>
</dbReference>
<sequence length="259" mass="28805">MKRTADLPLHPPPVVGFADCYVGGFVDEYHAHDRAQLAVFQAGTVTVNTQGRSFVLGPGQGLWLPADTVHQATCRTDLMFQVIYIDSCVAGTDLPCKMFDASILMRGLVDEIIAMRFDFVMDDRMSTIARLLVDEIRRAPRIADRLHFPSDPRLRRVCEAIAAQPGDCRDIDHWARESGMARRTFTRLFQLEMGMGFAAWRRRVRVIEAASRIAAGQSIAEVAFDLGYHNAGSFSTMFHRTFGVAPSTLRFGSSPAPLP</sequence>
<evidence type="ECO:0000256" key="2">
    <source>
        <dbReference type="ARBA" id="ARBA00023015"/>
    </source>
</evidence>
<dbReference type="Pfam" id="PF02311">
    <property type="entry name" value="AraC_binding"/>
    <property type="match status" value="1"/>
</dbReference>
<dbReference type="InterPro" id="IPR003313">
    <property type="entry name" value="AraC-bd"/>
</dbReference>
<dbReference type="Pfam" id="PF12833">
    <property type="entry name" value="HTH_18"/>
    <property type="match status" value="1"/>
</dbReference>
<dbReference type="AlphaFoldDB" id="A0A7W4K5V0"/>
<evidence type="ECO:0000256" key="3">
    <source>
        <dbReference type="ARBA" id="ARBA00023125"/>
    </source>
</evidence>
<dbReference type="Gene3D" id="1.10.10.60">
    <property type="entry name" value="Homeodomain-like"/>
    <property type="match status" value="1"/>
</dbReference>
<accession>A0A7W4K5V0</accession>
<keyword evidence="2" id="KW-0805">Transcription regulation</keyword>
<evidence type="ECO:0000259" key="6">
    <source>
        <dbReference type="PROSITE" id="PS01124"/>
    </source>
</evidence>
<dbReference type="SUPFAM" id="SSF51182">
    <property type="entry name" value="RmlC-like cupins"/>
    <property type="match status" value="1"/>
</dbReference>
<keyword evidence="1" id="KW-0678">Repressor</keyword>
<keyword evidence="5" id="KW-0804">Transcription</keyword>
<dbReference type="InterPro" id="IPR020449">
    <property type="entry name" value="Tscrpt_reg_AraC-type_HTH"/>
</dbReference>
<dbReference type="FunFam" id="1.10.10.60:FF:000132">
    <property type="entry name" value="AraC family transcriptional regulator"/>
    <property type="match status" value="1"/>
</dbReference>
<dbReference type="PRINTS" id="PR00032">
    <property type="entry name" value="HTHARAC"/>
</dbReference>
<dbReference type="RefSeq" id="WP_182954737.1">
    <property type="nucleotide sequence ID" value="NZ_JABEQM010000002.1"/>
</dbReference>
<dbReference type="Gene3D" id="2.60.120.10">
    <property type="entry name" value="Jelly Rolls"/>
    <property type="match status" value="1"/>
</dbReference>
<evidence type="ECO:0000313" key="8">
    <source>
        <dbReference type="Proteomes" id="UP000578030"/>
    </source>
</evidence>
<dbReference type="PROSITE" id="PS01124">
    <property type="entry name" value="HTH_ARAC_FAMILY_2"/>
    <property type="match status" value="1"/>
</dbReference>
<organism evidence="7 8">
    <name type="scientific">Gluconacetobacter tumulisoli</name>
    <dbReference type="NCBI Taxonomy" id="1286189"/>
    <lineage>
        <taxon>Bacteria</taxon>
        <taxon>Pseudomonadati</taxon>
        <taxon>Pseudomonadota</taxon>
        <taxon>Alphaproteobacteria</taxon>
        <taxon>Acetobacterales</taxon>
        <taxon>Acetobacteraceae</taxon>
        <taxon>Gluconacetobacter</taxon>
    </lineage>
</organism>
<dbReference type="InterPro" id="IPR009057">
    <property type="entry name" value="Homeodomain-like_sf"/>
</dbReference>
<keyword evidence="8" id="KW-1185">Reference proteome</keyword>
<proteinExistence type="predicted"/>
<dbReference type="SUPFAM" id="SSF46689">
    <property type="entry name" value="Homeodomain-like"/>
    <property type="match status" value="1"/>
</dbReference>
<keyword evidence="3" id="KW-0238">DNA-binding</keyword>